<protein>
    <recommendedName>
        <fullName evidence="8">GTPase Obg</fullName>
        <ecNumber evidence="8">3.6.5.-</ecNumber>
    </recommendedName>
    <alternativeName>
        <fullName evidence="8">GTP-binding protein Obg</fullName>
    </alternativeName>
</protein>
<dbReference type="AlphaFoldDB" id="A0A1G7ZMX1"/>
<dbReference type="InterPro" id="IPR031167">
    <property type="entry name" value="G_OBG"/>
</dbReference>
<comment type="similarity">
    <text evidence="1 8">Belongs to the TRAFAC class OBG-HflX-like GTPase superfamily. OBG GTPase family.</text>
</comment>
<keyword evidence="3 8" id="KW-0479">Metal-binding</keyword>
<dbReference type="Pfam" id="PF01926">
    <property type="entry name" value="MMR_HSR1"/>
    <property type="match status" value="1"/>
</dbReference>
<keyword evidence="12" id="KW-1185">Reference proteome</keyword>
<evidence type="ECO:0000256" key="3">
    <source>
        <dbReference type="ARBA" id="ARBA00022723"/>
    </source>
</evidence>
<keyword evidence="2 8" id="KW-0963">Cytoplasm</keyword>
<feature type="domain" description="Obg" evidence="10">
    <location>
        <begin position="1"/>
        <end position="159"/>
    </location>
</feature>
<dbReference type="STRING" id="83401.SAMN05421742_104160"/>
<reference evidence="12" key="1">
    <citation type="submission" date="2016-10" db="EMBL/GenBank/DDBJ databases">
        <authorList>
            <person name="Varghese N."/>
            <person name="Submissions S."/>
        </authorList>
    </citation>
    <scope>NUCLEOTIDE SEQUENCE [LARGE SCALE GENOMIC DNA]</scope>
    <source>
        <strain evidence="12">930I</strain>
    </source>
</reference>
<evidence type="ECO:0000256" key="4">
    <source>
        <dbReference type="ARBA" id="ARBA00022741"/>
    </source>
</evidence>
<dbReference type="PANTHER" id="PTHR11702">
    <property type="entry name" value="DEVELOPMENTALLY REGULATED GTP-BINDING PROTEIN-RELATED"/>
    <property type="match status" value="1"/>
</dbReference>
<dbReference type="SUPFAM" id="SSF52540">
    <property type="entry name" value="P-loop containing nucleoside triphosphate hydrolases"/>
    <property type="match status" value="1"/>
</dbReference>
<feature type="binding site" evidence="8">
    <location>
        <position position="173"/>
    </location>
    <ligand>
        <name>Mg(2+)</name>
        <dbReference type="ChEBI" id="CHEBI:18420"/>
    </ligand>
</feature>
<comment type="subcellular location">
    <subcellularLocation>
        <location evidence="8">Cytoplasm</location>
    </subcellularLocation>
</comment>
<dbReference type="InterPro" id="IPR045086">
    <property type="entry name" value="OBG_GTPase"/>
</dbReference>
<evidence type="ECO:0000256" key="8">
    <source>
        <dbReference type="HAMAP-Rule" id="MF_01454"/>
    </source>
</evidence>
<evidence type="ECO:0000259" key="10">
    <source>
        <dbReference type="PROSITE" id="PS51883"/>
    </source>
</evidence>
<dbReference type="EMBL" id="FNCV01000004">
    <property type="protein sequence ID" value="SDH10053.1"/>
    <property type="molecule type" value="Genomic_DNA"/>
</dbReference>
<dbReference type="GO" id="GO:0000287">
    <property type="term" value="F:magnesium ion binding"/>
    <property type="evidence" value="ECO:0007669"/>
    <property type="project" value="InterPro"/>
</dbReference>
<dbReference type="NCBIfam" id="TIGR02729">
    <property type="entry name" value="Obg_CgtA"/>
    <property type="match status" value="1"/>
</dbReference>
<keyword evidence="7 8" id="KW-0342">GTP-binding</keyword>
<dbReference type="InterPro" id="IPR036726">
    <property type="entry name" value="GTP1_OBG_dom_sf"/>
</dbReference>
<dbReference type="HAMAP" id="MF_01454">
    <property type="entry name" value="GTPase_Obg"/>
    <property type="match status" value="1"/>
</dbReference>
<keyword evidence="4 8" id="KW-0547">Nucleotide-binding</keyword>
<comment type="cofactor">
    <cofactor evidence="8">
        <name>Mg(2+)</name>
        <dbReference type="ChEBI" id="CHEBI:18420"/>
    </cofactor>
</comment>
<feature type="binding site" evidence="8">
    <location>
        <position position="193"/>
    </location>
    <ligand>
        <name>Mg(2+)</name>
        <dbReference type="ChEBI" id="CHEBI:18420"/>
    </ligand>
</feature>
<dbReference type="RefSeq" id="WP_092617906.1">
    <property type="nucleotide sequence ID" value="NZ_FNCV01000004.1"/>
</dbReference>
<name>A0A1G7ZMX1_9PROT</name>
<feature type="binding site" evidence="8">
    <location>
        <begin position="308"/>
        <end position="310"/>
    </location>
    <ligand>
        <name>GTP</name>
        <dbReference type="ChEBI" id="CHEBI:37565"/>
    </ligand>
</feature>
<dbReference type="PROSITE" id="PS51710">
    <property type="entry name" value="G_OBG"/>
    <property type="match status" value="1"/>
</dbReference>
<evidence type="ECO:0000313" key="11">
    <source>
        <dbReference type="EMBL" id="SDH10053.1"/>
    </source>
</evidence>
<dbReference type="CDD" id="cd01898">
    <property type="entry name" value="Obg"/>
    <property type="match status" value="1"/>
</dbReference>
<gene>
    <name evidence="8" type="primary">obg</name>
    <name evidence="11" type="ORF">SAMN05421742_104160</name>
</gene>
<keyword evidence="5 8" id="KW-0378">Hydrolase</keyword>
<dbReference type="OrthoDB" id="9807318at2"/>
<evidence type="ECO:0000256" key="7">
    <source>
        <dbReference type="ARBA" id="ARBA00023134"/>
    </source>
</evidence>
<dbReference type="Gene3D" id="3.40.50.300">
    <property type="entry name" value="P-loop containing nucleotide triphosphate hydrolases"/>
    <property type="match status" value="1"/>
</dbReference>
<evidence type="ECO:0000256" key="5">
    <source>
        <dbReference type="ARBA" id="ARBA00022801"/>
    </source>
</evidence>
<comment type="subunit">
    <text evidence="8">Monomer.</text>
</comment>
<dbReference type="InterPro" id="IPR006169">
    <property type="entry name" value="GTP1_OBG_dom"/>
</dbReference>
<feature type="binding site" evidence="8">
    <location>
        <begin position="212"/>
        <end position="215"/>
    </location>
    <ligand>
        <name>GTP</name>
        <dbReference type="ChEBI" id="CHEBI:37565"/>
    </ligand>
</feature>
<dbReference type="EC" id="3.6.5.-" evidence="8"/>
<dbReference type="Gene3D" id="2.70.210.12">
    <property type="entry name" value="GTP1/OBG domain"/>
    <property type="match status" value="1"/>
</dbReference>
<dbReference type="GO" id="GO:0043022">
    <property type="term" value="F:ribosome binding"/>
    <property type="evidence" value="ECO:0007669"/>
    <property type="project" value="UniProtKB-ARBA"/>
</dbReference>
<dbReference type="InterPro" id="IPR027417">
    <property type="entry name" value="P-loop_NTPase"/>
</dbReference>
<feature type="binding site" evidence="8">
    <location>
        <begin position="166"/>
        <end position="173"/>
    </location>
    <ligand>
        <name>GTP</name>
        <dbReference type="ChEBI" id="CHEBI:37565"/>
    </ligand>
</feature>
<proteinExistence type="inferred from homology"/>
<organism evidence="11 12">
    <name type="scientific">Roseospirillum parvum</name>
    <dbReference type="NCBI Taxonomy" id="83401"/>
    <lineage>
        <taxon>Bacteria</taxon>
        <taxon>Pseudomonadati</taxon>
        <taxon>Pseudomonadota</taxon>
        <taxon>Alphaproteobacteria</taxon>
        <taxon>Rhodospirillales</taxon>
        <taxon>Rhodospirillaceae</taxon>
        <taxon>Roseospirillum</taxon>
    </lineage>
</organism>
<dbReference type="GO" id="GO:0005737">
    <property type="term" value="C:cytoplasm"/>
    <property type="evidence" value="ECO:0007669"/>
    <property type="project" value="UniProtKB-SubCell"/>
</dbReference>
<evidence type="ECO:0000256" key="6">
    <source>
        <dbReference type="ARBA" id="ARBA00022842"/>
    </source>
</evidence>
<accession>A0A1G7ZMX1</accession>
<dbReference type="PROSITE" id="PS00905">
    <property type="entry name" value="GTP1_OBG"/>
    <property type="match status" value="1"/>
</dbReference>
<sequence>MKFLDQAKIHLKSGDGGNGCVSFRREKYIEFGGPDGGDGGRGGDVIFESVANLNTLIDFRYQQHFKAERGIDGMGKNRTGRGGRDCVIKVPVGTEILTDERDRVLADMTRPGMRVTVLEGGNGGFGNARFKSSVKQAPRHANPGLPGEEISVWLRLKLIADAGLVGLPNAGKSTLLSVLTRARPKIADYPFTTLNPNLGVAHVDDEEFILADIPGLIEGAHEGAGLGTRFLGHVERCPVLLHLIDATQEDVVEAYRVVRAELDAYGHGLADKPELVALSKADALTPEDLEAARAELEELGVGPVMSLSAVAGQGLSEIARALLGPIRARRVREHAVESADTPPPTGWTP</sequence>
<dbReference type="NCBIfam" id="NF008956">
    <property type="entry name" value="PRK12299.1"/>
    <property type="match status" value="1"/>
</dbReference>
<dbReference type="SUPFAM" id="SSF82051">
    <property type="entry name" value="Obg GTP-binding protein N-terminal domain"/>
    <property type="match status" value="1"/>
</dbReference>
<dbReference type="Proteomes" id="UP000217076">
    <property type="component" value="Unassembled WGS sequence"/>
</dbReference>
<dbReference type="Pfam" id="PF01018">
    <property type="entry name" value="GTP1_OBG"/>
    <property type="match status" value="1"/>
</dbReference>
<feature type="binding site" evidence="8">
    <location>
        <begin position="279"/>
        <end position="282"/>
    </location>
    <ligand>
        <name>GTP</name>
        <dbReference type="ChEBI" id="CHEBI:37565"/>
    </ligand>
</feature>
<feature type="domain" description="OBG-type G" evidence="9">
    <location>
        <begin position="160"/>
        <end position="327"/>
    </location>
</feature>
<evidence type="ECO:0000259" key="9">
    <source>
        <dbReference type="PROSITE" id="PS51710"/>
    </source>
</evidence>
<dbReference type="GO" id="GO:0005525">
    <property type="term" value="F:GTP binding"/>
    <property type="evidence" value="ECO:0007669"/>
    <property type="project" value="UniProtKB-UniRule"/>
</dbReference>
<dbReference type="PRINTS" id="PR00326">
    <property type="entry name" value="GTP1OBG"/>
</dbReference>
<keyword evidence="6 8" id="KW-0460">Magnesium</keyword>
<evidence type="ECO:0000256" key="1">
    <source>
        <dbReference type="ARBA" id="ARBA00007699"/>
    </source>
</evidence>
<dbReference type="NCBIfam" id="NF008955">
    <property type="entry name" value="PRK12297.1"/>
    <property type="match status" value="1"/>
</dbReference>
<dbReference type="InterPro" id="IPR006073">
    <property type="entry name" value="GTP-bd"/>
</dbReference>
<dbReference type="PIRSF" id="PIRSF002401">
    <property type="entry name" value="GTP_bd_Obg/CgtA"/>
    <property type="match status" value="1"/>
</dbReference>
<comment type="function">
    <text evidence="8">An essential GTPase which binds GTP, GDP and possibly (p)ppGpp with moderate affinity, with high nucleotide exchange rates and a fairly low GTP hydrolysis rate. Plays a role in control of the cell cycle, stress response, ribosome biogenesis and in those bacteria that undergo differentiation, in morphogenesis control.</text>
</comment>
<evidence type="ECO:0000256" key="2">
    <source>
        <dbReference type="ARBA" id="ARBA00022490"/>
    </source>
</evidence>
<evidence type="ECO:0000313" key="12">
    <source>
        <dbReference type="Proteomes" id="UP000217076"/>
    </source>
</evidence>
<feature type="binding site" evidence="8">
    <location>
        <begin position="191"/>
        <end position="195"/>
    </location>
    <ligand>
        <name>GTP</name>
        <dbReference type="ChEBI" id="CHEBI:37565"/>
    </ligand>
</feature>
<dbReference type="PANTHER" id="PTHR11702:SF31">
    <property type="entry name" value="MITOCHONDRIAL RIBOSOME-ASSOCIATED GTPASE 2"/>
    <property type="match status" value="1"/>
</dbReference>
<dbReference type="GO" id="GO:0003924">
    <property type="term" value="F:GTPase activity"/>
    <property type="evidence" value="ECO:0007669"/>
    <property type="project" value="UniProtKB-UniRule"/>
</dbReference>
<dbReference type="FunFam" id="2.70.210.12:FF:000001">
    <property type="entry name" value="GTPase Obg"/>
    <property type="match status" value="1"/>
</dbReference>
<dbReference type="InterPro" id="IPR006074">
    <property type="entry name" value="GTP1-OBG_CS"/>
</dbReference>
<dbReference type="GO" id="GO:0042254">
    <property type="term" value="P:ribosome biogenesis"/>
    <property type="evidence" value="ECO:0007669"/>
    <property type="project" value="UniProtKB-UniRule"/>
</dbReference>
<dbReference type="PROSITE" id="PS51883">
    <property type="entry name" value="OBG"/>
    <property type="match status" value="1"/>
</dbReference>
<dbReference type="InterPro" id="IPR014100">
    <property type="entry name" value="GTP-bd_Obg/CgtA"/>
</dbReference>